<dbReference type="Proteomes" id="UP001141806">
    <property type="component" value="Unassembled WGS sequence"/>
</dbReference>
<keyword evidence="5" id="KW-0378">Hydrolase</keyword>
<dbReference type="InterPro" id="IPR021109">
    <property type="entry name" value="Peptidase_aspartic_dom_sf"/>
</dbReference>
<reference evidence="9" key="1">
    <citation type="journal article" date="2023" name="Plant J.">
        <title>The genome of the king protea, Protea cynaroides.</title>
        <authorList>
            <person name="Chang J."/>
            <person name="Duong T.A."/>
            <person name="Schoeman C."/>
            <person name="Ma X."/>
            <person name="Roodt D."/>
            <person name="Barker N."/>
            <person name="Li Z."/>
            <person name="Van de Peer Y."/>
            <person name="Mizrachi E."/>
        </authorList>
    </citation>
    <scope>NUCLEOTIDE SEQUENCE</scope>
    <source>
        <tissue evidence="9">Young leaves</tissue>
    </source>
</reference>
<evidence type="ECO:0000256" key="3">
    <source>
        <dbReference type="ARBA" id="ARBA00022729"/>
    </source>
</evidence>
<dbReference type="GO" id="GO:0005576">
    <property type="term" value="C:extracellular region"/>
    <property type="evidence" value="ECO:0007669"/>
    <property type="project" value="TreeGrafter"/>
</dbReference>
<dbReference type="EMBL" id="JAMYWD010000008">
    <property type="protein sequence ID" value="KAJ4964332.1"/>
    <property type="molecule type" value="Genomic_DNA"/>
</dbReference>
<feature type="active site" evidence="7">
    <location>
        <position position="175"/>
    </location>
</feature>
<evidence type="ECO:0000256" key="2">
    <source>
        <dbReference type="ARBA" id="ARBA00022670"/>
    </source>
</evidence>
<sequence length="496" mass="54373">MLQNWLQLEKPNDSILISISYLAQFKPSKLTRCESDNIHFLSFFSQAITYLEFIIYSNLHFPTMASKLFSQTLLLVLVAALYITQTFSTTKAPVTKGLRLGLKRVDEGGNFTKLELLQRAIKRGKNRLQRLSTMVKTATTTADDEIQSTIIPGEGDFIIHLYIGTPPVNYNAIMDTGSDLIWSQCKPCINCYEQNTPILDPNTSSSFSKISCSSKFCDDLSASMCGDDGCEYLYAYGDSSSTQGVMATETLTFEGNPNISIPNIAFGCGEDNEGDGFKQGQGLVGLGRGPLSLISQMGYEKFSYCLGSIESSSSTLVLGSFPKKKDESVLTTPLSQNPTQPTFYYVSLEGITVGDSLLPIPKTTFTIKKDGTGGMIVDSGTTLTYLEESGYKLVKKAFSSQIKLPVSDIDTGLDLCFDLTNGTDVEVPKLTFHFKGADLELPVENYLMYDSSMGLLCLMMGPSTGLSVFGNVQQQNFLILHDLGKETMSFVPHQCD</sequence>
<dbReference type="PROSITE" id="PS51767">
    <property type="entry name" value="PEPTIDASE_A1"/>
    <property type="match status" value="1"/>
</dbReference>
<feature type="active site" evidence="7">
    <location>
        <position position="378"/>
    </location>
</feature>
<dbReference type="CDD" id="cd05476">
    <property type="entry name" value="pepsin_A_like_plant"/>
    <property type="match status" value="1"/>
</dbReference>
<dbReference type="GO" id="GO:0006508">
    <property type="term" value="P:proteolysis"/>
    <property type="evidence" value="ECO:0007669"/>
    <property type="project" value="UniProtKB-KW"/>
</dbReference>
<dbReference type="PANTHER" id="PTHR47967">
    <property type="entry name" value="OS07G0603500 PROTEIN-RELATED"/>
    <property type="match status" value="1"/>
</dbReference>
<dbReference type="InterPro" id="IPR033121">
    <property type="entry name" value="PEPTIDASE_A1"/>
</dbReference>
<keyword evidence="3" id="KW-0732">Signal</keyword>
<dbReference type="FunFam" id="2.40.70.10:FF:000016">
    <property type="entry name" value="Probable aspartic protease At2g35615"/>
    <property type="match status" value="1"/>
</dbReference>
<evidence type="ECO:0000313" key="10">
    <source>
        <dbReference type="Proteomes" id="UP001141806"/>
    </source>
</evidence>
<comment type="similarity">
    <text evidence="1">Belongs to the peptidase A1 family.</text>
</comment>
<accession>A0A9Q0HHQ6</accession>
<proteinExistence type="inferred from homology"/>
<evidence type="ECO:0000256" key="5">
    <source>
        <dbReference type="ARBA" id="ARBA00022801"/>
    </source>
</evidence>
<dbReference type="AlphaFoldDB" id="A0A9Q0HHQ6"/>
<dbReference type="InterPro" id="IPR001461">
    <property type="entry name" value="Aspartic_peptidase_A1"/>
</dbReference>
<evidence type="ECO:0000256" key="1">
    <source>
        <dbReference type="ARBA" id="ARBA00007447"/>
    </source>
</evidence>
<keyword evidence="6" id="KW-0325">Glycoprotein</keyword>
<evidence type="ECO:0000259" key="8">
    <source>
        <dbReference type="PROSITE" id="PS51767"/>
    </source>
</evidence>
<organism evidence="9 10">
    <name type="scientific">Protea cynaroides</name>
    <dbReference type="NCBI Taxonomy" id="273540"/>
    <lineage>
        <taxon>Eukaryota</taxon>
        <taxon>Viridiplantae</taxon>
        <taxon>Streptophyta</taxon>
        <taxon>Embryophyta</taxon>
        <taxon>Tracheophyta</taxon>
        <taxon>Spermatophyta</taxon>
        <taxon>Magnoliopsida</taxon>
        <taxon>Proteales</taxon>
        <taxon>Proteaceae</taxon>
        <taxon>Protea</taxon>
    </lineage>
</organism>
<comment type="caution">
    <text evidence="9">The sequence shown here is derived from an EMBL/GenBank/DDBJ whole genome shotgun (WGS) entry which is preliminary data.</text>
</comment>
<dbReference type="SUPFAM" id="SSF50630">
    <property type="entry name" value="Acid proteases"/>
    <property type="match status" value="1"/>
</dbReference>
<dbReference type="InterPro" id="IPR051708">
    <property type="entry name" value="Plant_Aspart_Prot_A1"/>
</dbReference>
<gene>
    <name evidence="9" type="ORF">NE237_024271</name>
</gene>
<evidence type="ECO:0000256" key="6">
    <source>
        <dbReference type="ARBA" id="ARBA00023180"/>
    </source>
</evidence>
<evidence type="ECO:0000313" key="9">
    <source>
        <dbReference type="EMBL" id="KAJ4964332.1"/>
    </source>
</evidence>
<dbReference type="Gene3D" id="2.40.70.10">
    <property type="entry name" value="Acid Proteases"/>
    <property type="match status" value="2"/>
</dbReference>
<dbReference type="InterPro" id="IPR032861">
    <property type="entry name" value="TAXi_N"/>
</dbReference>
<evidence type="ECO:0000256" key="4">
    <source>
        <dbReference type="ARBA" id="ARBA00022750"/>
    </source>
</evidence>
<dbReference type="GO" id="GO:0004190">
    <property type="term" value="F:aspartic-type endopeptidase activity"/>
    <property type="evidence" value="ECO:0007669"/>
    <property type="project" value="UniProtKB-KW"/>
</dbReference>
<keyword evidence="4" id="KW-0064">Aspartyl protease</keyword>
<dbReference type="InterPro" id="IPR034161">
    <property type="entry name" value="Pepsin-like_plant"/>
</dbReference>
<evidence type="ECO:0000256" key="7">
    <source>
        <dbReference type="PIRSR" id="PIRSR601461-1"/>
    </source>
</evidence>
<dbReference type="Pfam" id="PF14541">
    <property type="entry name" value="TAXi_C"/>
    <property type="match status" value="1"/>
</dbReference>
<keyword evidence="10" id="KW-1185">Reference proteome</keyword>
<dbReference type="Pfam" id="PF14543">
    <property type="entry name" value="TAXi_N"/>
    <property type="match status" value="1"/>
</dbReference>
<dbReference type="FunFam" id="2.40.70.10:FF:000029">
    <property type="entry name" value="Aspartyl protease family protein"/>
    <property type="match status" value="1"/>
</dbReference>
<dbReference type="InterPro" id="IPR032799">
    <property type="entry name" value="TAXi_C"/>
</dbReference>
<dbReference type="PRINTS" id="PR00792">
    <property type="entry name" value="PEPSIN"/>
</dbReference>
<keyword evidence="2" id="KW-0645">Protease</keyword>
<dbReference type="PANTHER" id="PTHR47967:SF23">
    <property type="entry name" value="OS04G0448300 PROTEIN"/>
    <property type="match status" value="1"/>
</dbReference>
<feature type="domain" description="Peptidase A1" evidence="8">
    <location>
        <begin position="157"/>
        <end position="491"/>
    </location>
</feature>
<protein>
    <recommendedName>
        <fullName evidence="8">Peptidase A1 domain-containing protein</fullName>
    </recommendedName>
</protein>
<name>A0A9Q0HHQ6_9MAGN</name>
<dbReference type="OrthoDB" id="660550at2759"/>